<dbReference type="EMBL" id="BGPR01069399">
    <property type="protein sequence ID" value="GBO43049.1"/>
    <property type="molecule type" value="Genomic_DNA"/>
</dbReference>
<dbReference type="EMBL" id="BGPR01069373">
    <property type="protein sequence ID" value="GBO43031.1"/>
    <property type="molecule type" value="Genomic_DNA"/>
</dbReference>
<dbReference type="EMBL" id="BGPR01069388">
    <property type="protein sequence ID" value="GBO43039.1"/>
    <property type="molecule type" value="Genomic_DNA"/>
</dbReference>
<evidence type="ECO:0000313" key="1">
    <source>
        <dbReference type="EMBL" id="GBO43031.1"/>
    </source>
</evidence>
<organism evidence="2 4">
    <name type="scientific">Araneus ventricosus</name>
    <name type="common">Orbweaver spider</name>
    <name type="synonym">Epeira ventricosa</name>
    <dbReference type="NCBI Taxonomy" id="182803"/>
    <lineage>
        <taxon>Eukaryota</taxon>
        <taxon>Metazoa</taxon>
        <taxon>Ecdysozoa</taxon>
        <taxon>Arthropoda</taxon>
        <taxon>Chelicerata</taxon>
        <taxon>Arachnida</taxon>
        <taxon>Araneae</taxon>
        <taxon>Araneomorphae</taxon>
        <taxon>Entelegynae</taxon>
        <taxon>Araneoidea</taxon>
        <taxon>Araneidae</taxon>
        <taxon>Araneus</taxon>
    </lineage>
</organism>
<evidence type="ECO:0000313" key="3">
    <source>
        <dbReference type="EMBL" id="GBO43049.1"/>
    </source>
</evidence>
<protein>
    <submittedName>
        <fullName evidence="2">Uncharacterized protein</fullName>
    </submittedName>
</protein>
<sequence>FPKNNCNIARSHTQVCINPLTPKPAVTGHATSIVVGRISAGCRPERWEKAVGRLVIKGPLGVEIRDERPSIHIFHHS</sequence>
<gene>
    <name evidence="2" type="ORF">AVEN_101552_1</name>
    <name evidence="3" type="ORF">AVEN_220292_1</name>
    <name evidence="1" type="ORF">AVEN_65754_1</name>
</gene>
<evidence type="ECO:0000313" key="2">
    <source>
        <dbReference type="EMBL" id="GBO43039.1"/>
    </source>
</evidence>
<keyword evidence="4" id="KW-1185">Reference proteome</keyword>
<proteinExistence type="predicted"/>
<feature type="non-terminal residue" evidence="2">
    <location>
        <position position="1"/>
    </location>
</feature>
<dbReference type="AlphaFoldDB" id="A0A4Y2X0H4"/>
<comment type="caution">
    <text evidence="2">The sequence shown here is derived from an EMBL/GenBank/DDBJ whole genome shotgun (WGS) entry which is preliminary data.</text>
</comment>
<evidence type="ECO:0000313" key="4">
    <source>
        <dbReference type="Proteomes" id="UP000499080"/>
    </source>
</evidence>
<name>A0A4Y2X0H4_ARAVE</name>
<accession>A0A4Y2X0H4</accession>
<reference evidence="2 4" key="1">
    <citation type="journal article" date="2019" name="Sci. Rep.">
        <title>Orb-weaving spider Araneus ventricosus genome elucidates the spidroin gene catalogue.</title>
        <authorList>
            <person name="Kono N."/>
            <person name="Nakamura H."/>
            <person name="Ohtoshi R."/>
            <person name="Moran D.A.P."/>
            <person name="Shinohara A."/>
            <person name="Yoshida Y."/>
            <person name="Fujiwara M."/>
            <person name="Mori M."/>
            <person name="Tomita M."/>
            <person name="Arakawa K."/>
        </authorList>
    </citation>
    <scope>NUCLEOTIDE SEQUENCE [LARGE SCALE GENOMIC DNA]</scope>
</reference>
<dbReference type="Proteomes" id="UP000499080">
    <property type="component" value="Unassembled WGS sequence"/>
</dbReference>